<dbReference type="OrthoDB" id="9796880at2"/>
<keyword evidence="9" id="KW-1185">Reference proteome</keyword>
<dbReference type="Pfam" id="PF01799">
    <property type="entry name" value="Fer2_2"/>
    <property type="match status" value="1"/>
</dbReference>
<dbReference type="PROSITE" id="PS51085">
    <property type="entry name" value="2FE2S_FER_2"/>
    <property type="match status" value="1"/>
</dbReference>
<dbReference type="GO" id="GO:0046872">
    <property type="term" value="F:metal ion binding"/>
    <property type="evidence" value="ECO:0007669"/>
    <property type="project" value="UniProtKB-KW"/>
</dbReference>
<evidence type="ECO:0000256" key="4">
    <source>
        <dbReference type="ARBA" id="ARBA00023004"/>
    </source>
</evidence>
<dbReference type="Gene3D" id="3.10.20.30">
    <property type="match status" value="1"/>
</dbReference>
<dbReference type="AlphaFoldDB" id="F7NKJ7"/>
<dbReference type="InterPro" id="IPR036010">
    <property type="entry name" value="2Fe-2S_ferredoxin-like_sf"/>
</dbReference>
<sequence>MCERYGAAKTCFTYIDSGLPRISLHCRVNSEAVNAFVDPSMTLLSFLRKELKLFGVKEGCGEGECGACTIIMNGLAVNSCMVLAVEAEGAAITTVEGLSPDGGLSILQQEFMNHDALQCGFCTPGMLMSARALLNRNPDPTEAEAKEAIAGNFCRCTGYVPIIAAILSAAKLEKEARAK</sequence>
<dbReference type="SUPFAM" id="SSF47741">
    <property type="entry name" value="CO dehydrogenase ISP C-domain like"/>
    <property type="match status" value="1"/>
</dbReference>
<dbReference type="InterPro" id="IPR051452">
    <property type="entry name" value="Diverse_Oxidoreductases"/>
</dbReference>
<keyword evidence="2" id="KW-0479">Metal-binding</keyword>
<organism evidence="8 9">
    <name type="scientific">Acetonema longum DSM 6540</name>
    <dbReference type="NCBI Taxonomy" id="1009370"/>
    <lineage>
        <taxon>Bacteria</taxon>
        <taxon>Bacillati</taxon>
        <taxon>Bacillota</taxon>
        <taxon>Negativicutes</taxon>
        <taxon>Acetonemataceae</taxon>
        <taxon>Acetonema</taxon>
    </lineage>
</organism>
<evidence type="ECO:0000313" key="9">
    <source>
        <dbReference type="Proteomes" id="UP000003240"/>
    </source>
</evidence>
<dbReference type="GO" id="GO:0016491">
    <property type="term" value="F:oxidoreductase activity"/>
    <property type="evidence" value="ECO:0007669"/>
    <property type="project" value="UniProtKB-KW"/>
</dbReference>
<feature type="domain" description="2Fe-2S ferredoxin-type" evidence="7">
    <location>
        <begin position="20"/>
        <end position="98"/>
    </location>
</feature>
<dbReference type="PROSITE" id="PS00197">
    <property type="entry name" value="2FE2S_FER_1"/>
    <property type="match status" value="1"/>
</dbReference>
<evidence type="ECO:0000313" key="8">
    <source>
        <dbReference type="EMBL" id="EGO63449.1"/>
    </source>
</evidence>
<dbReference type="CDD" id="cd00207">
    <property type="entry name" value="fer2"/>
    <property type="match status" value="1"/>
</dbReference>
<dbReference type="RefSeq" id="WP_004096405.1">
    <property type="nucleotide sequence ID" value="NZ_AFGF01000115.1"/>
</dbReference>
<keyword evidence="4" id="KW-0408">Iron</keyword>
<reference evidence="8 9" key="1">
    <citation type="journal article" date="2011" name="EMBO J.">
        <title>Structural diversity of bacterial flagellar motors.</title>
        <authorList>
            <person name="Chen S."/>
            <person name="Beeby M."/>
            <person name="Murphy G.E."/>
            <person name="Leadbetter J.R."/>
            <person name="Hendrixson D.R."/>
            <person name="Briegel A."/>
            <person name="Li Z."/>
            <person name="Shi J."/>
            <person name="Tocheva E.I."/>
            <person name="Muller A."/>
            <person name="Dobro M.J."/>
            <person name="Jensen G.J."/>
        </authorList>
    </citation>
    <scope>NUCLEOTIDE SEQUENCE [LARGE SCALE GENOMIC DNA]</scope>
    <source>
        <strain evidence="8 9">DSM 6540</strain>
    </source>
</reference>
<proteinExistence type="predicted"/>
<dbReference type="GO" id="GO:0051537">
    <property type="term" value="F:2 iron, 2 sulfur cluster binding"/>
    <property type="evidence" value="ECO:0007669"/>
    <property type="project" value="UniProtKB-KW"/>
</dbReference>
<dbReference type="Pfam" id="PF00111">
    <property type="entry name" value="Fer2"/>
    <property type="match status" value="1"/>
</dbReference>
<evidence type="ECO:0000256" key="2">
    <source>
        <dbReference type="ARBA" id="ARBA00022723"/>
    </source>
</evidence>
<evidence type="ECO:0000256" key="3">
    <source>
        <dbReference type="ARBA" id="ARBA00023002"/>
    </source>
</evidence>
<dbReference type="FunFam" id="3.10.20.30:FF:000020">
    <property type="entry name" value="Xanthine dehydrogenase iron-sulfur subunit"/>
    <property type="match status" value="1"/>
</dbReference>
<evidence type="ECO:0000256" key="5">
    <source>
        <dbReference type="ARBA" id="ARBA00023014"/>
    </source>
</evidence>
<dbReference type="PANTHER" id="PTHR44379">
    <property type="entry name" value="OXIDOREDUCTASE WITH IRON-SULFUR SUBUNIT"/>
    <property type="match status" value="1"/>
</dbReference>
<evidence type="ECO:0000256" key="1">
    <source>
        <dbReference type="ARBA" id="ARBA00022714"/>
    </source>
</evidence>
<dbReference type="InterPro" id="IPR002888">
    <property type="entry name" value="2Fe-2S-bd"/>
</dbReference>
<dbReference type="InterPro" id="IPR036884">
    <property type="entry name" value="2Fe-2S-bd_dom_sf"/>
</dbReference>
<accession>F7NKJ7</accession>
<evidence type="ECO:0000256" key="6">
    <source>
        <dbReference type="ARBA" id="ARBA00060707"/>
    </source>
</evidence>
<dbReference type="InterPro" id="IPR006058">
    <property type="entry name" value="2Fe2S_fd_BS"/>
</dbReference>
<dbReference type="InterPro" id="IPR012675">
    <property type="entry name" value="Beta-grasp_dom_sf"/>
</dbReference>
<name>F7NKJ7_9FIRM</name>
<comment type="caution">
    <text evidence="8">The sequence shown here is derived from an EMBL/GenBank/DDBJ whole genome shotgun (WGS) entry which is preliminary data.</text>
</comment>
<keyword evidence="1" id="KW-0001">2Fe-2S</keyword>
<evidence type="ECO:0000259" key="7">
    <source>
        <dbReference type="PROSITE" id="PS51085"/>
    </source>
</evidence>
<dbReference type="STRING" id="1009370.ALO_13065"/>
<dbReference type="EMBL" id="AFGF01000115">
    <property type="protein sequence ID" value="EGO63449.1"/>
    <property type="molecule type" value="Genomic_DNA"/>
</dbReference>
<dbReference type="SUPFAM" id="SSF54292">
    <property type="entry name" value="2Fe-2S ferredoxin-like"/>
    <property type="match status" value="1"/>
</dbReference>
<comment type="pathway">
    <text evidence="6">Alkaloid degradation; nicotine degradation.</text>
</comment>
<keyword evidence="5" id="KW-0411">Iron-sulfur</keyword>
<dbReference type="Gene3D" id="1.10.150.120">
    <property type="entry name" value="[2Fe-2S]-binding domain"/>
    <property type="match status" value="1"/>
</dbReference>
<dbReference type="PANTHER" id="PTHR44379:SF8">
    <property type="entry name" value="XANTHINE DEHYDROGENASE IRON-SULFUR-BINDING SUBUNIT XDHC-RELATED"/>
    <property type="match status" value="1"/>
</dbReference>
<protein>
    <submittedName>
        <fullName evidence="8">2Fe-2S iron-sulfur cluster binding domain-containing protein</fullName>
    </submittedName>
</protein>
<dbReference type="InterPro" id="IPR001041">
    <property type="entry name" value="2Fe-2S_ferredoxin-type"/>
</dbReference>
<dbReference type="Proteomes" id="UP000003240">
    <property type="component" value="Unassembled WGS sequence"/>
</dbReference>
<dbReference type="eggNOG" id="COG2080">
    <property type="taxonomic scope" value="Bacteria"/>
</dbReference>
<keyword evidence="3" id="KW-0560">Oxidoreductase</keyword>
<gene>
    <name evidence="8" type="ORF">ALO_13065</name>
</gene>